<comment type="caution">
    <text evidence="2">The sequence shown here is derived from an EMBL/GenBank/DDBJ whole genome shotgun (WGS) entry which is preliminary data.</text>
</comment>
<feature type="chain" id="PRO_5008899289" evidence="1">
    <location>
        <begin position="30"/>
        <end position="175"/>
    </location>
</feature>
<name>A0A1D1W7P7_RAMVA</name>
<evidence type="ECO:0000313" key="2">
    <source>
        <dbReference type="EMBL" id="GAV09346.1"/>
    </source>
</evidence>
<proteinExistence type="predicted"/>
<sequence>MDLLELWGLFRLIPVLCLVLFSALRASEAAPASSLYGPSRSIGFTPPSLGYGGGLSFSANLHPYDLRNPIDYAYGLAFGYGLNGIGQQLSNTIVSTGSGGNGAGNGNGFGGVYGGIGYGGGNANTLLPSYNGYSQAFTNNVAFSGNQGNGYGQGTAVGQVAPTAWGNQYPGFYYG</sequence>
<reference evidence="2 3" key="1">
    <citation type="journal article" date="2016" name="Nat. Commun.">
        <title>Extremotolerant tardigrade genome and improved radiotolerance of human cultured cells by tardigrade-unique protein.</title>
        <authorList>
            <person name="Hashimoto T."/>
            <person name="Horikawa D.D."/>
            <person name="Saito Y."/>
            <person name="Kuwahara H."/>
            <person name="Kozuka-Hata H."/>
            <person name="Shin-I T."/>
            <person name="Minakuchi Y."/>
            <person name="Ohishi K."/>
            <person name="Motoyama A."/>
            <person name="Aizu T."/>
            <person name="Enomoto A."/>
            <person name="Kondo K."/>
            <person name="Tanaka S."/>
            <person name="Hara Y."/>
            <person name="Koshikawa S."/>
            <person name="Sagara H."/>
            <person name="Miura T."/>
            <person name="Yokobori S."/>
            <person name="Miyagawa K."/>
            <person name="Suzuki Y."/>
            <person name="Kubo T."/>
            <person name="Oyama M."/>
            <person name="Kohara Y."/>
            <person name="Fujiyama A."/>
            <person name="Arakawa K."/>
            <person name="Katayama T."/>
            <person name="Toyoda A."/>
            <person name="Kunieda T."/>
        </authorList>
    </citation>
    <scope>NUCLEOTIDE SEQUENCE [LARGE SCALE GENOMIC DNA]</scope>
    <source>
        <strain evidence="2 3">YOKOZUNA-1</strain>
    </source>
</reference>
<dbReference type="EMBL" id="BDGG01000022">
    <property type="protein sequence ID" value="GAV09346.1"/>
    <property type="molecule type" value="Genomic_DNA"/>
</dbReference>
<evidence type="ECO:0000256" key="1">
    <source>
        <dbReference type="SAM" id="SignalP"/>
    </source>
</evidence>
<keyword evidence="3" id="KW-1185">Reference proteome</keyword>
<dbReference type="AlphaFoldDB" id="A0A1D1W7P7"/>
<keyword evidence="1" id="KW-0732">Signal</keyword>
<gene>
    <name evidence="2" type="primary">RvY_18901-1</name>
    <name evidence="2" type="synonym">RvY_18901.1</name>
    <name evidence="2" type="ORF">RvY_18901</name>
</gene>
<feature type="signal peptide" evidence="1">
    <location>
        <begin position="1"/>
        <end position="29"/>
    </location>
</feature>
<dbReference type="OrthoDB" id="10069087at2759"/>
<organism evidence="2 3">
    <name type="scientific">Ramazzottius varieornatus</name>
    <name type="common">Water bear</name>
    <name type="synonym">Tardigrade</name>
    <dbReference type="NCBI Taxonomy" id="947166"/>
    <lineage>
        <taxon>Eukaryota</taxon>
        <taxon>Metazoa</taxon>
        <taxon>Ecdysozoa</taxon>
        <taxon>Tardigrada</taxon>
        <taxon>Eutardigrada</taxon>
        <taxon>Parachela</taxon>
        <taxon>Hypsibioidea</taxon>
        <taxon>Ramazzottiidae</taxon>
        <taxon>Ramazzottius</taxon>
    </lineage>
</organism>
<dbReference type="Proteomes" id="UP000186922">
    <property type="component" value="Unassembled WGS sequence"/>
</dbReference>
<protein>
    <submittedName>
        <fullName evidence="2">Uncharacterized protein</fullName>
    </submittedName>
</protein>
<accession>A0A1D1W7P7</accession>
<evidence type="ECO:0000313" key="3">
    <source>
        <dbReference type="Proteomes" id="UP000186922"/>
    </source>
</evidence>